<reference evidence="2" key="1">
    <citation type="submission" date="2022-11" db="UniProtKB">
        <authorList>
            <consortium name="WormBaseParasite"/>
        </authorList>
    </citation>
    <scope>IDENTIFICATION</scope>
</reference>
<organism evidence="1 2">
    <name type="scientific">Romanomermis culicivorax</name>
    <name type="common">Nematode worm</name>
    <dbReference type="NCBI Taxonomy" id="13658"/>
    <lineage>
        <taxon>Eukaryota</taxon>
        <taxon>Metazoa</taxon>
        <taxon>Ecdysozoa</taxon>
        <taxon>Nematoda</taxon>
        <taxon>Enoplea</taxon>
        <taxon>Dorylaimia</taxon>
        <taxon>Mermithida</taxon>
        <taxon>Mermithoidea</taxon>
        <taxon>Mermithidae</taxon>
        <taxon>Romanomermis</taxon>
    </lineage>
</organism>
<keyword evidence="1" id="KW-1185">Reference proteome</keyword>
<dbReference type="Proteomes" id="UP000887565">
    <property type="component" value="Unplaced"/>
</dbReference>
<dbReference type="AlphaFoldDB" id="A0A915KS87"/>
<sequence length="141" mass="15441">MADKLLDQPMLTAPPKPSDDELLETVIFDLNIAKTSATGPPAVANLTVSVTSINEFLKFILDDIFSLAPVSEEMTTLAHQTEMDTETDATATTDQTLTNIPEETTTDNETAMDMWAALATALKAYNFPPPGMVFPEQHWHD</sequence>
<dbReference type="WBParaSite" id="nRc.2.0.1.t40513-RA">
    <property type="protein sequence ID" value="nRc.2.0.1.t40513-RA"/>
    <property type="gene ID" value="nRc.2.0.1.g40513"/>
</dbReference>
<evidence type="ECO:0000313" key="2">
    <source>
        <dbReference type="WBParaSite" id="nRc.2.0.1.t40513-RA"/>
    </source>
</evidence>
<proteinExistence type="predicted"/>
<accession>A0A915KS87</accession>
<protein>
    <submittedName>
        <fullName evidence="2">Uncharacterized protein</fullName>
    </submittedName>
</protein>
<evidence type="ECO:0000313" key="1">
    <source>
        <dbReference type="Proteomes" id="UP000887565"/>
    </source>
</evidence>
<name>A0A915KS87_ROMCU</name>